<feature type="compositionally biased region" description="Polar residues" evidence="2">
    <location>
        <begin position="949"/>
        <end position="961"/>
    </location>
</feature>
<feature type="compositionally biased region" description="Basic and acidic residues" evidence="2">
    <location>
        <begin position="513"/>
        <end position="522"/>
    </location>
</feature>
<reference evidence="3 4" key="1">
    <citation type="journal article" date="2014" name="Nat. Commun.">
        <title>Klebsormidium flaccidum genome reveals primary factors for plant terrestrial adaptation.</title>
        <authorList>
            <person name="Hori K."/>
            <person name="Maruyama F."/>
            <person name="Fujisawa T."/>
            <person name="Togashi T."/>
            <person name="Yamamoto N."/>
            <person name="Seo M."/>
            <person name="Sato S."/>
            <person name="Yamada T."/>
            <person name="Mori H."/>
            <person name="Tajima N."/>
            <person name="Moriyama T."/>
            <person name="Ikeuchi M."/>
            <person name="Watanabe M."/>
            <person name="Wada H."/>
            <person name="Kobayashi K."/>
            <person name="Saito M."/>
            <person name="Masuda T."/>
            <person name="Sasaki-Sekimoto Y."/>
            <person name="Mashiguchi K."/>
            <person name="Awai K."/>
            <person name="Shimojima M."/>
            <person name="Masuda S."/>
            <person name="Iwai M."/>
            <person name="Nobusawa T."/>
            <person name="Narise T."/>
            <person name="Kondo S."/>
            <person name="Saito H."/>
            <person name="Sato R."/>
            <person name="Murakawa M."/>
            <person name="Ihara Y."/>
            <person name="Oshima-Yamada Y."/>
            <person name="Ohtaka K."/>
            <person name="Satoh M."/>
            <person name="Sonobe K."/>
            <person name="Ishii M."/>
            <person name="Ohtani R."/>
            <person name="Kanamori-Sato M."/>
            <person name="Honoki R."/>
            <person name="Miyazaki D."/>
            <person name="Mochizuki H."/>
            <person name="Umetsu J."/>
            <person name="Higashi K."/>
            <person name="Shibata D."/>
            <person name="Kamiya Y."/>
            <person name="Sato N."/>
            <person name="Nakamura Y."/>
            <person name="Tabata S."/>
            <person name="Ida S."/>
            <person name="Kurokawa K."/>
            <person name="Ohta H."/>
        </authorList>
    </citation>
    <scope>NUCLEOTIDE SEQUENCE [LARGE SCALE GENOMIC DNA]</scope>
    <source>
        <strain evidence="3 4">NIES-2285</strain>
    </source>
</reference>
<gene>
    <name evidence="3" type="ORF">KFL_002330180</name>
</gene>
<feature type="compositionally biased region" description="Basic and acidic residues" evidence="2">
    <location>
        <begin position="2503"/>
        <end position="2516"/>
    </location>
</feature>
<proteinExistence type="inferred from homology"/>
<feature type="compositionally biased region" description="Polar residues" evidence="2">
    <location>
        <begin position="969"/>
        <end position="979"/>
    </location>
</feature>
<feature type="compositionally biased region" description="Polar residues" evidence="2">
    <location>
        <begin position="1829"/>
        <end position="1844"/>
    </location>
</feature>
<comment type="similarity">
    <text evidence="1">Belongs to the VPS13 family.</text>
</comment>
<accession>A0A1Y1IBC4</accession>
<feature type="compositionally biased region" description="Polar residues" evidence="2">
    <location>
        <begin position="1010"/>
        <end position="1023"/>
    </location>
</feature>
<keyword evidence="4" id="KW-1185">Reference proteome</keyword>
<dbReference type="Proteomes" id="UP000054558">
    <property type="component" value="Unassembled WGS sequence"/>
</dbReference>
<feature type="region of interest" description="Disordered" evidence="2">
    <location>
        <begin position="330"/>
        <end position="397"/>
    </location>
</feature>
<feature type="compositionally biased region" description="Basic and acidic residues" evidence="2">
    <location>
        <begin position="1880"/>
        <end position="1890"/>
    </location>
</feature>
<feature type="region of interest" description="Disordered" evidence="2">
    <location>
        <begin position="1117"/>
        <end position="1154"/>
    </location>
</feature>
<feature type="region of interest" description="Disordered" evidence="2">
    <location>
        <begin position="928"/>
        <end position="982"/>
    </location>
</feature>
<evidence type="ECO:0000256" key="2">
    <source>
        <dbReference type="SAM" id="MobiDB-lite"/>
    </source>
</evidence>
<organism evidence="3 4">
    <name type="scientific">Klebsormidium nitens</name>
    <name type="common">Green alga</name>
    <name type="synonym">Ulothrix nitens</name>
    <dbReference type="NCBI Taxonomy" id="105231"/>
    <lineage>
        <taxon>Eukaryota</taxon>
        <taxon>Viridiplantae</taxon>
        <taxon>Streptophyta</taxon>
        <taxon>Klebsormidiophyceae</taxon>
        <taxon>Klebsormidiales</taxon>
        <taxon>Klebsormidiaceae</taxon>
        <taxon>Klebsormidium</taxon>
    </lineage>
</organism>
<feature type="compositionally biased region" description="Basic and acidic residues" evidence="2">
    <location>
        <begin position="489"/>
        <end position="503"/>
    </location>
</feature>
<feature type="compositionally biased region" description="Basic and acidic residues" evidence="2">
    <location>
        <begin position="227"/>
        <end position="250"/>
    </location>
</feature>
<feature type="region of interest" description="Disordered" evidence="2">
    <location>
        <begin position="1763"/>
        <end position="1911"/>
    </location>
</feature>
<feature type="region of interest" description="Disordered" evidence="2">
    <location>
        <begin position="208"/>
        <end position="282"/>
    </location>
</feature>
<dbReference type="PANTHER" id="PTHR16166">
    <property type="entry name" value="VACUOLAR PROTEIN SORTING-ASSOCIATED PROTEIN VPS13"/>
    <property type="match status" value="1"/>
</dbReference>
<feature type="compositionally biased region" description="Polar residues" evidence="2">
    <location>
        <begin position="1785"/>
        <end position="1799"/>
    </location>
</feature>
<protein>
    <submittedName>
        <fullName evidence="3">Uncharacterized protein</fullName>
    </submittedName>
</protein>
<feature type="region of interest" description="Disordered" evidence="2">
    <location>
        <begin position="463"/>
        <end position="528"/>
    </location>
</feature>
<dbReference type="OrthoDB" id="428159at2759"/>
<feature type="region of interest" description="Disordered" evidence="2">
    <location>
        <begin position="1473"/>
        <end position="1524"/>
    </location>
</feature>
<name>A0A1Y1IBC4_KLENI</name>
<feature type="region of interest" description="Disordered" evidence="2">
    <location>
        <begin position="1227"/>
        <end position="1259"/>
    </location>
</feature>
<feature type="compositionally biased region" description="Basic and acidic residues" evidence="2">
    <location>
        <begin position="1494"/>
        <end position="1507"/>
    </location>
</feature>
<feature type="region of interest" description="Disordered" evidence="2">
    <location>
        <begin position="2502"/>
        <end position="2521"/>
    </location>
</feature>
<evidence type="ECO:0000313" key="3">
    <source>
        <dbReference type="EMBL" id="GAQ85408.1"/>
    </source>
</evidence>
<evidence type="ECO:0000313" key="4">
    <source>
        <dbReference type="Proteomes" id="UP000054558"/>
    </source>
</evidence>
<feature type="compositionally biased region" description="Polar residues" evidence="2">
    <location>
        <begin position="214"/>
        <end position="223"/>
    </location>
</feature>
<feature type="region of interest" description="Disordered" evidence="2">
    <location>
        <begin position="2054"/>
        <end position="2082"/>
    </location>
</feature>
<dbReference type="InterPro" id="IPR026847">
    <property type="entry name" value="VPS13"/>
</dbReference>
<feature type="region of interest" description="Disordered" evidence="2">
    <location>
        <begin position="1010"/>
        <end position="1039"/>
    </location>
</feature>
<dbReference type="PANTHER" id="PTHR16166:SF93">
    <property type="entry name" value="INTERMEMBRANE LIPID TRANSFER PROTEIN VPS13"/>
    <property type="match status" value="1"/>
</dbReference>
<dbReference type="EMBL" id="DF237182">
    <property type="protein sequence ID" value="GAQ85408.1"/>
    <property type="molecule type" value="Genomic_DNA"/>
</dbReference>
<feature type="compositionally biased region" description="Basic and acidic residues" evidence="2">
    <location>
        <begin position="1024"/>
        <end position="1035"/>
    </location>
</feature>
<sequence length="2617" mass="276342">MEHFVADVITKQLAQFLVLSPDELHLHLLSGEVRLQNVRLNTNTINKDYATASPLLVKKGIVGLLRVQFKPLRVDAINVLVEDIELEVEPRPPDSDWWSKQAAAAPVTLDRSQQLALLDPEAAAIEEFAKDGAGPSRLQKIAVGFLERLTAAVLGALRVEVRNVRVSVVVGFRGEGTDVRAKGSEIACHRQNQSGKEEERGGYVENIRNGMPSEVQSGEQSGPNDGGGRRDARPVADGLEKAEDAVREGNEDNNAEGRNSVIESAEPHTAIPVAPGGRSPPGGQEYVALEVALESFILFEGRHGQNGGSGGGADKGSVSKHTQLGGLAIRLETSEGRGEGEAEMSDNSKGLSRAKPGESEQTIDSDTETTVVSLGGLSSPESSIKSGEGLASGEEKGATPLRVASVSRRSILLPNEIDTVLRINKLGLDRVQVDARTMAMELDVQDLAALAHLAAALSPPAKVSAGQSSLEGSEGTREAATNRGSTEGKPGEAEGKSHGKGRSEQTPAQDSEGGSKEGRSEEGEGGLSEAALRWQKAFRLIREQSHSTRLHGVLEAGAARRRYVALYAEWLRAIGWGEDAPAQLARQQAEKRQPREVQRLKARLHDSLQTTEGSLPIEAIVVARKIARAQIQGQNGEDAKGAFLSLSRGASGVQKEGEDWWFWETKYYKSAKAIAKVLYAVLWGLLNTLWTIVVSPYNGFVSATHVMQARPEADPWAVDDDVTPAEITSAKGDEQAPAGAPAQLALTASFHIGAGSVTFSSSRMTSAPRQQEGEAPEGQAVRLTWSRLSLSATQSGGEGGGAVYLARVTLGSVDCNCISVLSYSTAIQLGRADSLSEPPRLESTPSGGFLRSIFGLERQRSEGVEVDEVTERDATFDDKPRLVEGSGGNTPLFVSGFAPEWKTGHPKASSKLLGMGAFCNRGLGRARRAPAGSVGGGLSLKSRLLGTNDPGSRSLFTQPSLPSDAHEASGSQTAPVESTSHARKPSFLSQFFNRPFSHLARAPSLARLPSFSSQTSSLATKQGPSREEQAAAERRRERRERWRARLAANRPFAVAAVEVNTSGFMNPGDDEAAAVTCGASVGRLSLFVGLDVLDRVGPILSELRDLAASLDLLSTPSGATAIDKSKPDRGTEPGQSGKDTRGVPEVQRPNSPSDVLTSSIASVFTLLGPSICAAAPSIRLDVSAVVDLPRLILTGGAPDAPSASESIIADAGQLALSLWPVSPALHQQERRRRASQVSASGRTPPGQGLRAPPPEKKDDAINPSGGLWEISALELEAWDRHPSLPRDVVGGRYSQRFRIWNSARLTLSAASAAVADVSMSKLARREGGMEDFGATWLVEPAGVEVSASLLKEVGTSLFGGGTAASVVLGLRLAELAVDPLPDAVARAVGVASQLMRGVEKLVAELSPKTGALTQEAPSPGVGDVLGEGLKYTADTAAEVVVEQVPIPSLAKANQVELFSLAAYVHAAKLKANLSEGGKQEAERGSEGGLGRGKGSGDVRREGEEKTGEAGPQSPSGKSRAHGRWAHATRTITNLRRQAAENRGQRDPRPELAQTQARQRLEGVPAHVALEGAWLSVHLSGKDCQADVAGGLGAVRMEVGAKAQDEGWGVTALTDGKPGFGGERSQLTLGRCGFEASLGEVLRRGVRELEGEDTSTLFDDNSENRGLLTDQEISPPANLISAALQVGSLTFLESGEAGLTVTRHVKQAMTGPESLTLAVEIAEGLQAVSLHSTGGLFLVDSGALARAYAFLTDFATALSVSVSAGLSEGGGTPERPQRGDSASGKGATSSNSRSVTSDGQQPGADPFEASADMSRAGVKRSLEEGPETVINRSRSRGTSLSQSGKTVRWADVETAGEEQPYGESGGEVEEIGPESKSAAFSERKQGKERTESGGGLGNGTLEAPSAGGTSGVAGLDIKVTVSVKGVTTGLLRSIAVDLAPAGAVLMELDTTASVTTENGDLSARLDLSRVALLGVIPPPQEVGTRVSGESSSAALFKEAEHESAKTSSREHFGATVTRGFREQGRPSEDELSPALRGGRLILECLRLGAKVRSVPSEKSDGVSDDSFSWGGTRSGGLLPPPRAETSVLNPKALETLDANESKHLDRLIEAVRAQSGAWEGECHVSGADVAVTTSELQLLISIATPLYTALYATGTTAAVDKKMRKEVGLAVAGKDAEELALQDLVDIPDGAIVAIKDEQEQLFVSVEPLPSNPEHFRVVGKRHYTLADTVTGEGRALFKVKRHSKRGSGNKDQAWFSLLSLYARHPTSGEPFRLHFSPKTNQAGISTTNDGSWELFRLQAVEGSQYGTSGDAFDGAEGEGGSARKTRPRIHMVNKKAGKGLAFLEGAPVFTSKLGNPVKLKVLTVPLTEGLDVEAGSNTGAGVVQGQRDVIPTESTRQPIETPLELPLQHVENVAVALTSVPHVKVSVAGGLKATILHEAAGGAHILPLLRLSADDIGAIVTSGTRKSRAYAELVTSAEYFESQRSQWGPMVTNLALDVSYRGRSGDSADRPPDRPQKPLPFPFPKVPTNVFLFIRDRVDFELNQVAMDTLLFLVGALGLAGPYVVKYSPTQANQCRVENKTGVDLMCRFNDEEGEAARSDGVVRSFEGESFLIRNEE</sequence>
<evidence type="ECO:0000256" key="1">
    <source>
        <dbReference type="ARBA" id="ARBA00006545"/>
    </source>
</evidence>